<protein>
    <submittedName>
        <fullName evidence="2">UDP-D-galactose:(Glucosyl)lipopolysaccharide-1, 6-D-galactosyltransferase</fullName>
    </submittedName>
</protein>
<dbReference type="Gene3D" id="3.40.50.2000">
    <property type="entry name" value="Glycogen Phosphorylase B"/>
    <property type="match status" value="2"/>
</dbReference>
<dbReference type="EMBL" id="CP021023">
    <property type="protein sequence ID" value="ARN56289.1"/>
    <property type="molecule type" value="Genomic_DNA"/>
</dbReference>
<evidence type="ECO:0000259" key="1">
    <source>
        <dbReference type="Pfam" id="PF00534"/>
    </source>
</evidence>
<keyword evidence="3" id="KW-1185">Reference proteome</keyword>
<keyword evidence="2" id="KW-0808">Transferase</keyword>
<accession>A0A1W6LKJ1</accession>
<dbReference type="AlphaFoldDB" id="A0A1W6LKJ1"/>
<dbReference type="CDD" id="cd03801">
    <property type="entry name" value="GT4_PimA-like"/>
    <property type="match status" value="1"/>
</dbReference>
<dbReference type="SUPFAM" id="SSF53756">
    <property type="entry name" value="UDP-Glycosyltransferase/glycogen phosphorylase"/>
    <property type="match status" value="1"/>
</dbReference>
<organism evidence="2 3">
    <name type="scientific">Sedimentisphaera salicampi</name>
    <dbReference type="NCBI Taxonomy" id="1941349"/>
    <lineage>
        <taxon>Bacteria</taxon>
        <taxon>Pseudomonadati</taxon>
        <taxon>Planctomycetota</taxon>
        <taxon>Phycisphaerae</taxon>
        <taxon>Sedimentisphaerales</taxon>
        <taxon>Sedimentisphaeraceae</taxon>
        <taxon>Sedimentisphaera</taxon>
    </lineage>
</organism>
<dbReference type="RefSeq" id="WP_085754991.1">
    <property type="nucleotide sequence ID" value="NZ_CP021023.1"/>
</dbReference>
<dbReference type="InterPro" id="IPR001296">
    <property type="entry name" value="Glyco_trans_1"/>
</dbReference>
<sequence>MSKKKVLIINQNIAEYRIPILNLLSEYYELTFLHTEPKKYGTKLKFKEKVVANINLPFFSFLKVNLHKYCNQFDVVISEANIRYLDRDMLIINPFRNYKWIGWGIGVSASYDKKFDQNNKFDCVRHFIFKKADANIFYSDYPVEKYISAGFSKESLFVANNTTEVFYDESVNYEKNSILFVGTLYKQKKIYELLKAYKEAAETVNDIMPLNIIGGGEEFENIKSWISQNKLEDKVSLLGPIFDQKLLAKYFRSAYACISPGQAGLSVLTSMGYGAPFVTVKDAITGGEIFNIKNGENGILYNNHSELPDIIKNIAERPDLYVEMGLKAREHYVKSRTPEQMAGAIRDAVDYVISK</sequence>
<dbReference type="KEGG" id="pbp:STSP1_00665"/>
<name>A0A1W6LKJ1_9BACT</name>
<feature type="domain" description="Glycosyl transferase family 1" evidence="1">
    <location>
        <begin position="171"/>
        <end position="330"/>
    </location>
</feature>
<dbReference type="Proteomes" id="UP000193334">
    <property type="component" value="Chromosome"/>
</dbReference>
<proteinExistence type="predicted"/>
<dbReference type="PANTHER" id="PTHR12526">
    <property type="entry name" value="GLYCOSYLTRANSFERASE"/>
    <property type="match status" value="1"/>
</dbReference>
<dbReference type="GO" id="GO:0016757">
    <property type="term" value="F:glycosyltransferase activity"/>
    <property type="evidence" value="ECO:0007669"/>
    <property type="project" value="UniProtKB-KW"/>
</dbReference>
<gene>
    <name evidence="2" type="ORF">STSP1_00665</name>
</gene>
<keyword evidence="2" id="KW-0328">Glycosyltransferase</keyword>
<evidence type="ECO:0000313" key="2">
    <source>
        <dbReference type="EMBL" id="ARN56289.1"/>
    </source>
</evidence>
<dbReference type="STRING" id="1941349.STSP1_00665"/>
<evidence type="ECO:0000313" key="3">
    <source>
        <dbReference type="Proteomes" id="UP000193334"/>
    </source>
</evidence>
<dbReference type="Pfam" id="PF00534">
    <property type="entry name" value="Glycos_transf_1"/>
    <property type="match status" value="1"/>
</dbReference>
<reference evidence="2" key="1">
    <citation type="journal article" date="2018" name="Environ. Microbiol.">
        <title>Genome biology of a novel lineage of planctomycetes widespread in anoxic aquatic environments.</title>
        <authorList>
            <person name="Spring S."/>
            <person name="Bunk B."/>
            <person name="Sproer C."/>
            <person name="Rohde M."/>
            <person name="Klenk H.P."/>
        </authorList>
    </citation>
    <scope>NUCLEOTIDE SEQUENCE</scope>
    <source>
        <strain evidence="2">ST-PulAB-D4</strain>
    </source>
</reference>